<feature type="compositionally biased region" description="Polar residues" evidence="1">
    <location>
        <begin position="17"/>
        <end position="28"/>
    </location>
</feature>
<dbReference type="EMBL" id="UINC01113392">
    <property type="protein sequence ID" value="SVC82973.1"/>
    <property type="molecule type" value="Genomic_DNA"/>
</dbReference>
<evidence type="ECO:0000313" key="2">
    <source>
        <dbReference type="EMBL" id="SVC82973.1"/>
    </source>
</evidence>
<dbReference type="AlphaFoldDB" id="A0A382QBQ3"/>
<gene>
    <name evidence="2" type="ORF">METZ01_LOCUS335827</name>
</gene>
<protein>
    <submittedName>
        <fullName evidence="2">Uncharacterized protein</fullName>
    </submittedName>
</protein>
<accession>A0A382QBQ3</accession>
<proteinExistence type="predicted"/>
<feature type="region of interest" description="Disordered" evidence="1">
    <location>
        <begin position="1"/>
        <end position="40"/>
    </location>
</feature>
<feature type="non-terminal residue" evidence="2">
    <location>
        <position position="1"/>
    </location>
</feature>
<name>A0A382QBQ3_9ZZZZ</name>
<feature type="non-terminal residue" evidence="2">
    <location>
        <position position="40"/>
    </location>
</feature>
<organism evidence="2">
    <name type="scientific">marine metagenome</name>
    <dbReference type="NCBI Taxonomy" id="408172"/>
    <lineage>
        <taxon>unclassified sequences</taxon>
        <taxon>metagenomes</taxon>
        <taxon>ecological metagenomes</taxon>
    </lineage>
</organism>
<sequence length="40" mass="4200">AVWSRPGRPPSPAVTPPSRSTAAWSTSRWHVGPGPYSGPT</sequence>
<reference evidence="2" key="1">
    <citation type="submission" date="2018-05" db="EMBL/GenBank/DDBJ databases">
        <authorList>
            <person name="Lanie J.A."/>
            <person name="Ng W.-L."/>
            <person name="Kazmierczak K.M."/>
            <person name="Andrzejewski T.M."/>
            <person name="Davidsen T.M."/>
            <person name="Wayne K.J."/>
            <person name="Tettelin H."/>
            <person name="Glass J.I."/>
            <person name="Rusch D."/>
            <person name="Podicherti R."/>
            <person name="Tsui H.-C.T."/>
            <person name="Winkler M.E."/>
        </authorList>
    </citation>
    <scope>NUCLEOTIDE SEQUENCE</scope>
</reference>
<evidence type="ECO:0000256" key="1">
    <source>
        <dbReference type="SAM" id="MobiDB-lite"/>
    </source>
</evidence>